<evidence type="ECO:0000313" key="4">
    <source>
        <dbReference type="EMBL" id="CAF3842746.1"/>
    </source>
</evidence>
<dbReference type="EMBL" id="CAJNON010000760">
    <property type="protein sequence ID" value="CAF1372017.1"/>
    <property type="molecule type" value="Genomic_DNA"/>
</dbReference>
<dbReference type="Proteomes" id="UP000663845">
    <property type="component" value="Unassembled WGS sequence"/>
</dbReference>
<evidence type="ECO:0000256" key="1">
    <source>
        <dbReference type="SAM" id="Coils"/>
    </source>
</evidence>
<keyword evidence="1" id="KW-0175">Coiled coil</keyword>
<dbReference type="Proteomes" id="UP000663844">
    <property type="component" value="Unassembled WGS sequence"/>
</dbReference>
<dbReference type="Proteomes" id="UP000663891">
    <property type="component" value="Unassembled WGS sequence"/>
</dbReference>
<accession>A0A815J4T3</accession>
<dbReference type="EMBL" id="CAJNOG010000764">
    <property type="protein sequence ID" value="CAF1353242.1"/>
    <property type="molecule type" value="Genomic_DNA"/>
</dbReference>
<proteinExistence type="predicted"/>
<sequence length="504" mass="57155">MIRANINSLFDPNIDEEIEYQPDMETEWEDLMAGGPASINFMGAVMAVASRADFRLNANFSYTLVKHPDSFQTTLVQVANDMYRALYGAHTGMQKIQANMRRIPTLLKTVLKVVTQASPFMTKILLPQTLSHIGQYANESAAVARASLDQFDHLQALLQEVVEASTSTNKDNRDLAEKLAAEAEDMRIKKMNMDLLVTSIKNEYEAAQQNLERARQDYQVAMLNVPGGQWDSTAWDVYASQRPSRTCTHKWGIRRCRSLRDEQFAAYTHEAKIKAEAALDILKRAEERSRELFNEQMNKQTEVNVAIHIISMINFNETSINQTIAILLDAAQKIALIQTQWSRITRFFSKLAIDTEYTQRVILQDFLGVINAAESMSAHINLIDQTLFTVLLVESATDIDRDCHLLFLMAKTYSDVSNEYMLDQIAGLAGVITLQNDGERETYVKQVASKSRATSIKIKALAVERHKKYELANFDRQEQYMQFIQEGMIQEELNNLGGIGIGKR</sequence>
<dbReference type="EMBL" id="CAJOAZ010002308">
    <property type="protein sequence ID" value="CAF3916191.1"/>
    <property type="molecule type" value="Genomic_DNA"/>
</dbReference>
<dbReference type="PANTHER" id="PTHR33488">
    <property type="entry name" value="ZGC:162509"/>
    <property type="match status" value="1"/>
</dbReference>
<dbReference type="AlphaFoldDB" id="A0A815J4T3"/>
<comment type="caution">
    <text evidence="3">The sequence shown here is derived from an EMBL/GenBank/DDBJ whole genome shotgun (WGS) entry which is preliminary data.</text>
</comment>
<dbReference type="Proteomes" id="UP000663881">
    <property type="component" value="Unassembled WGS sequence"/>
</dbReference>
<feature type="coiled-coil region" evidence="1">
    <location>
        <begin position="275"/>
        <end position="302"/>
    </location>
</feature>
<feature type="coiled-coil region" evidence="1">
    <location>
        <begin position="197"/>
        <end position="224"/>
    </location>
</feature>
<evidence type="ECO:0000313" key="3">
    <source>
        <dbReference type="EMBL" id="CAF1372017.1"/>
    </source>
</evidence>
<evidence type="ECO:0000313" key="6">
    <source>
        <dbReference type="Proteomes" id="UP000663891"/>
    </source>
</evidence>
<dbReference type="PANTHER" id="PTHR33488:SF2">
    <property type="entry name" value="EARLY ENDOSOME ANTIGEN 1-LIKE"/>
    <property type="match status" value="1"/>
</dbReference>
<name>A0A815J4T3_9BILA</name>
<evidence type="ECO:0000313" key="5">
    <source>
        <dbReference type="EMBL" id="CAF3916191.1"/>
    </source>
</evidence>
<protein>
    <submittedName>
        <fullName evidence="3">Uncharacterized protein</fullName>
    </submittedName>
</protein>
<evidence type="ECO:0000313" key="2">
    <source>
        <dbReference type="EMBL" id="CAF1353242.1"/>
    </source>
</evidence>
<organism evidence="3 6">
    <name type="scientific">Adineta steineri</name>
    <dbReference type="NCBI Taxonomy" id="433720"/>
    <lineage>
        <taxon>Eukaryota</taxon>
        <taxon>Metazoa</taxon>
        <taxon>Spiralia</taxon>
        <taxon>Gnathifera</taxon>
        <taxon>Rotifera</taxon>
        <taxon>Eurotatoria</taxon>
        <taxon>Bdelloidea</taxon>
        <taxon>Adinetida</taxon>
        <taxon>Adinetidae</taxon>
        <taxon>Adineta</taxon>
    </lineage>
</organism>
<dbReference type="EMBL" id="CAJOAY010001434">
    <property type="protein sequence ID" value="CAF3842746.1"/>
    <property type="molecule type" value="Genomic_DNA"/>
</dbReference>
<reference evidence="3" key="1">
    <citation type="submission" date="2021-02" db="EMBL/GenBank/DDBJ databases">
        <authorList>
            <person name="Nowell W R."/>
        </authorList>
    </citation>
    <scope>NUCLEOTIDE SEQUENCE</scope>
</reference>
<dbReference type="OrthoDB" id="9993965at2759"/>
<gene>
    <name evidence="2" type="ORF">JYZ213_LOCUS35159</name>
    <name evidence="4" type="ORF">OKA104_LOCUS20999</name>
    <name evidence="5" type="ORF">OXD698_LOCUS24759</name>
    <name evidence="3" type="ORF">VCS650_LOCUS34914</name>
</gene>